<reference evidence="1 2" key="1">
    <citation type="journal article" date="2019" name="Int. J. Syst. Evol. Microbiol.">
        <title>The Global Catalogue of Microorganisms (GCM) 10K type strain sequencing project: providing services to taxonomists for standard genome sequencing and annotation.</title>
        <authorList>
            <consortium name="The Broad Institute Genomics Platform"/>
            <consortium name="The Broad Institute Genome Sequencing Center for Infectious Disease"/>
            <person name="Wu L."/>
            <person name="Ma J."/>
        </authorList>
    </citation>
    <scope>NUCLEOTIDE SEQUENCE [LARGE SCALE GENOMIC DNA]</scope>
    <source>
        <strain evidence="1 2">JCM 9383</strain>
    </source>
</reference>
<protein>
    <submittedName>
        <fullName evidence="1">Uncharacterized protein</fullName>
    </submittedName>
</protein>
<accession>A0ABN3V573</accession>
<keyword evidence="2" id="KW-1185">Reference proteome</keyword>
<evidence type="ECO:0000313" key="1">
    <source>
        <dbReference type="EMBL" id="GAA2778501.1"/>
    </source>
</evidence>
<proteinExistence type="predicted"/>
<dbReference type="InterPro" id="IPR029062">
    <property type="entry name" value="Class_I_gatase-like"/>
</dbReference>
<comment type="caution">
    <text evidence="1">The sequence shown here is derived from an EMBL/GenBank/DDBJ whole genome shotgun (WGS) entry which is preliminary data.</text>
</comment>
<dbReference type="Gene3D" id="3.40.50.880">
    <property type="match status" value="1"/>
</dbReference>
<dbReference type="EMBL" id="BAAAUX010000005">
    <property type="protein sequence ID" value="GAA2778501.1"/>
    <property type="molecule type" value="Genomic_DNA"/>
</dbReference>
<name>A0ABN3V573_9PSEU</name>
<evidence type="ECO:0000313" key="2">
    <source>
        <dbReference type="Proteomes" id="UP001500979"/>
    </source>
</evidence>
<sequence length="47" mass="5194">MTSGLDLALYLLEREVGPRVAHTVEQLFAHERRGAVWREAGPVPAGH</sequence>
<organism evidence="1 2">
    <name type="scientific">Saccharopolyspora taberi</name>
    <dbReference type="NCBI Taxonomy" id="60895"/>
    <lineage>
        <taxon>Bacteria</taxon>
        <taxon>Bacillati</taxon>
        <taxon>Actinomycetota</taxon>
        <taxon>Actinomycetes</taxon>
        <taxon>Pseudonocardiales</taxon>
        <taxon>Pseudonocardiaceae</taxon>
        <taxon>Saccharopolyspora</taxon>
    </lineage>
</organism>
<dbReference type="RefSeq" id="WP_344678177.1">
    <property type="nucleotide sequence ID" value="NZ_BAAAUX010000005.1"/>
</dbReference>
<gene>
    <name evidence="1" type="ORF">GCM10010470_09810</name>
</gene>
<dbReference type="Proteomes" id="UP001500979">
    <property type="component" value="Unassembled WGS sequence"/>
</dbReference>